<dbReference type="GO" id="GO:0005524">
    <property type="term" value="F:ATP binding"/>
    <property type="evidence" value="ECO:0007669"/>
    <property type="project" value="InterPro"/>
</dbReference>
<dbReference type="SMART" id="SM00320">
    <property type="entry name" value="WD40"/>
    <property type="match status" value="15"/>
</dbReference>
<dbReference type="VEuPathDB" id="TriTrypDB:BSAL_90345"/>
<evidence type="ECO:0000256" key="4">
    <source>
        <dbReference type="SAM" id="MobiDB-lite"/>
    </source>
</evidence>
<dbReference type="InterPro" id="IPR000719">
    <property type="entry name" value="Prot_kinase_dom"/>
</dbReference>
<feature type="compositionally biased region" description="Polar residues" evidence="4">
    <location>
        <begin position="868"/>
        <end position="884"/>
    </location>
</feature>
<dbReference type="OrthoDB" id="2306at2759"/>
<feature type="domain" description="Protein kinase" evidence="5">
    <location>
        <begin position="922"/>
        <end position="1177"/>
    </location>
</feature>
<evidence type="ECO:0000256" key="2">
    <source>
        <dbReference type="ARBA" id="ARBA00022737"/>
    </source>
</evidence>
<dbReference type="InterPro" id="IPR011009">
    <property type="entry name" value="Kinase-like_dom_sf"/>
</dbReference>
<dbReference type="InterPro" id="IPR015943">
    <property type="entry name" value="WD40/YVTN_repeat-like_dom_sf"/>
</dbReference>
<reference evidence="7" key="1">
    <citation type="submission" date="2015-09" db="EMBL/GenBank/DDBJ databases">
        <authorList>
            <consortium name="Pathogen Informatics"/>
        </authorList>
    </citation>
    <scope>NUCLEOTIDE SEQUENCE [LARGE SCALE GENOMIC DNA]</scope>
    <source>
        <strain evidence="7">Lake Konstanz</strain>
    </source>
</reference>
<evidence type="ECO:0000256" key="3">
    <source>
        <dbReference type="PROSITE-ProRule" id="PRU00221"/>
    </source>
</evidence>
<dbReference type="PROSITE" id="PS00108">
    <property type="entry name" value="PROTEIN_KINASE_ST"/>
    <property type="match status" value="1"/>
</dbReference>
<dbReference type="Gene3D" id="3.90.228.10">
    <property type="match status" value="1"/>
</dbReference>
<dbReference type="Gene3D" id="2.130.10.10">
    <property type="entry name" value="YVTN repeat-like/Quinoprotein amine dehydrogenase"/>
    <property type="match status" value="4"/>
</dbReference>
<dbReference type="SUPFAM" id="SSF50998">
    <property type="entry name" value="Quinoprotein alcohol dehydrogenase-like"/>
    <property type="match status" value="1"/>
</dbReference>
<name>A0A0S4J319_BODSA</name>
<accession>A0A0S4J319</accession>
<dbReference type="PROSITE" id="PS50082">
    <property type="entry name" value="WD_REPEATS_2"/>
    <property type="match status" value="5"/>
</dbReference>
<evidence type="ECO:0000313" key="6">
    <source>
        <dbReference type="EMBL" id="CUG85657.1"/>
    </source>
</evidence>
<feature type="repeat" description="WD" evidence="3">
    <location>
        <begin position="662"/>
        <end position="704"/>
    </location>
</feature>
<dbReference type="SUPFAM" id="SSF50978">
    <property type="entry name" value="WD40 repeat-like"/>
    <property type="match status" value="1"/>
</dbReference>
<feature type="repeat" description="WD" evidence="3">
    <location>
        <begin position="568"/>
        <end position="599"/>
    </location>
</feature>
<dbReference type="InterPro" id="IPR036322">
    <property type="entry name" value="WD40_repeat_dom_sf"/>
</dbReference>
<dbReference type="EMBL" id="CYKH01001180">
    <property type="protein sequence ID" value="CUG85657.1"/>
    <property type="molecule type" value="Genomic_DNA"/>
</dbReference>
<dbReference type="SMART" id="SM00220">
    <property type="entry name" value="S_TKc"/>
    <property type="match status" value="1"/>
</dbReference>
<dbReference type="Proteomes" id="UP000051952">
    <property type="component" value="Unassembled WGS sequence"/>
</dbReference>
<dbReference type="Pfam" id="PF00400">
    <property type="entry name" value="WD40"/>
    <property type="match status" value="8"/>
</dbReference>
<dbReference type="InterPro" id="IPR001680">
    <property type="entry name" value="WD40_rpt"/>
</dbReference>
<evidence type="ECO:0000259" key="5">
    <source>
        <dbReference type="PROSITE" id="PS50011"/>
    </source>
</evidence>
<dbReference type="CDD" id="cd00200">
    <property type="entry name" value="WD40"/>
    <property type="match status" value="1"/>
</dbReference>
<dbReference type="GO" id="GO:0004672">
    <property type="term" value="F:protein kinase activity"/>
    <property type="evidence" value="ECO:0007669"/>
    <property type="project" value="InterPro"/>
</dbReference>
<dbReference type="SUPFAM" id="SSF101908">
    <property type="entry name" value="Putative isomerase YbhE"/>
    <property type="match status" value="1"/>
</dbReference>
<dbReference type="PROSITE" id="PS50294">
    <property type="entry name" value="WD_REPEATS_REGION"/>
    <property type="match status" value="2"/>
</dbReference>
<keyword evidence="2" id="KW-0677">Repeat</keyword>
<dbReference type="PANTHER" id="PTHR19848">
    <property type="entry name" value="WD40 REPEAT PROTEIN"/>
    <property type="match status" value="1"/>
</dbReference>
<dbReference type="Gene3D" id="1.10.510.10">
    <property type="entry name" value="Transferase(Phosphotransferase) domain 1"/>
    <property type="match status" value="1"/>
</dbReference>
<gene>
    <name evidence="6" type="ORF">BSAL_90345</name>
</gene>
<feature type="repeat" description="WD" evidence="3">
    <location>
        <begin position="526"/>
        <end position="567"/>
    </location>
</feature>
<dbReference type="InterPro" id="IPR008271">
    <property type="entry name" value="Ser/Thr_kinase_AS"/>
</dbReference>
<organism evidence="6 7">
    <name type="scientific">Bodo saltans</name>
    <name type="common">Flagellated protozoan</name>
    <dbReference type="NCBI Taxonomy" id="75058"/>
    <lineage>
        <taxon>Eukaryota</taxon>
        <taxon>Discoba</taxon>
        <taxon>Euglenozoa</taxon>
        <taxon>Kinetoplastea</taxon>
        <taxon>Metakinetoplastina</taxon>
        <taxon>Eubodonida</taxon>
        <taxon>Bodonidae</taxon>
        <taxon>Bodo</taxon>
    </lineage>
</organism>
<evidence type="ECO:0000313" key="7">
    <source>
        <dbReference type="Proteomes" id="UP000051952"/>
    </source>
</evidence>
<proteinExistence type="predicted"/>
<keyword evidence="7" id="KW-1185">Reference proteome</keyword>
<evidence type="ECO:0000256" key="1">
    <source>
        <dbReference type="ARBA" id="ARBA00022574"/>
    </source>
</evidence>
<keyword evidence="1 3" id="KW-0853">WD repeat</keyword>
<feature type="repeat" description="WD" evidence="3">
    <location>
        <begin position="218"/>
        <end position="249"/>
    </location>
</feature>
<feature type="region of interest" description="Disordered" evidence="4">
    <location>
        <begin position="864"/>
        <end position="902"/>
    </location>
</feature>
<feature type="repeat" description="WD" evidence="3">
    <location>
        <begin position="67"/>
        <end position="95"/>
    </location>
</feature>
<sequence>MLFNDKPLTSRITLKQKFAIATQRHVFILNHALPTSSGFVTEPTTTMIRGVKRMKMIASHVPEGNDADNHNRGVGAVAFHPDGNCIASGGTDGSLVFSHNIDASEDISSSSRSHVKPQRQTRITKAHAGRIRCISFSPADGSLVATCGGGGNGEGEATLNVYRDEKRVQTVTMSSAMNAVVFSPRDESIVVTGGDDNSVQFMRWRDGTCLHRMNATNDGGGKGGVTSLRFNSEGSQLAAGYRDGTVVIWIVVDETRHPPTRALIIKEESEQAVVAVAFSPDGTQVVVASREYARVWDSRSGTCVMTLTTNKEPSSSTYPIHSVCFTGDGNTILCGNEDHVVFFSVTTNGATVTATISGGGQRSNCVALHRKSGLVSIGGADGNVAIWSTKEKCCTSLIDVHHRGLHAIAFSHDGRFLAASGVGQNGIMVKRIKDGETVLKLQEPHNSDDVKRVAFSGDDALIATSGAGNVATIWRAVNGEQVHVLPHSDAVNDVAFSPDDAVLATCCGSVIFLWRVRDGALIATLTGKHTDMVNSIAFNYNGTQLLSGGQDKLTVVWHIAERRCIIRNVGHPSAVVAVAFSPDGKLIASASAERLNVWNNDSFTFKWHHKLQDSHVMRFGGITGLAFGPDGTNLIATSDQGQLQFWKADSKAVDGGECTATLGGHFGSVASVAFNPDGTQFATAGGADGTVRLWHVQDGVRTGTICTSPKQRLKCIALSSDSSYLVALTTDNVVTIWRTHDGSYAGCARCNDSATPTALRFSITGALEKSLLRTLNIDGSEELLVIKVATEGVVSSSSATCLNPFTERPPHWPLPMIAGDDSALMVEDAKVRKAIYDEYRNAYNALHLSCVTERMKQSIAAAAHTDPYDSSSSPGLTVNYSVDSGDSRGDPGDVSSTKLSNKQKVRYPQFPRTLLSTLNMLDTPKNPLATGTSCLVRKVLWNGKPYAFKEYFLHIVKEVQRELRELSVAPYLRHNHIACVVAIVHQEDETPVGLLIELCNRSLGASLAPPQRPSTGTLIRWLSEVAQAIEFAHTYCVVHSDIKPENILLTDTDVAKLSDFGSSFVLSTTTQSCSTTTARGTPLYMAPEYAKEETGPTKEADVFSFGMTLWRVMSAPSTDHGLGVNVMKVAISIASGIRPPLDSIERDDVKTLITQCWASDPSKRPTMTNVVTVLSRIAASIDSSLSPPPPSATVTLNRVPSSSTLLKNYLMQPEDLVTSYDALKWNTSIDHDNNFCFSEPIVDTKHPCYRFVLEHVGPDFKLSKVARIVMVRSSQAQTFIALHEADGKSREVNSCLRVGNAPDEASKAALDRLKQAFVPVANQNGHSVRSRIVLAWHGTKYVEGVCRDGPRALRTTDGGYFGAGSYFALEAAYAARYSQPPNEPTPTECAIILFAVSVSQVKPITPELDYPIDGVSPMYEGFSKYYSFDPATSVALAPKFDAHFIPVKDWGYIHPRTGGSTSRDVGHQAVDLTTQHKYAVEGHELVIHSHHRAVPLAVLYFTP</sequence>
<dbReference type="Pfam" id="PF00069">
    <property type="entry name" value="Pkinase"/>
    <property type="match status" value="1"/>
</dbReference>
<dbReference type="SUPFAM" id="SSF56399">
    <property type="entry name" value="ADP-ribosylation"/>
    <property type="match status" value="1"/>
</dbReference>
<dbReference type="PANTHER" id="PTHR19848:SF8">
    <property type="entry name" value="F-BOX AND WD REPEAT DOMAIN CONTAINING 7"/>
    <property type="match status" value="1"/>
</dbReference>
<dbReference type="SUPFAM" id="SSF56112">
    <property type="entry name" value="Protein kinase-like (PK-like)"/>
    <property type="match status" value="1"/>
</dbReference>
<dbReference type="InterPro" id="IPR011047">
    <property type="entry name" value="Quinoprotein_ADH-like_sf"/>
</dbReference>
<dbReference type="PROSITE" id="PS50011">
    <property type="entry name" value="PROTEIN_KINASE_DOM"/>
    <property type="match status" value="1"/>
</dbReference>
<protein>
    <submittedName>
        <fullName evidence="6">WD40 repeat-containing protein, putative</fullName>
    </submittedName>
</protein>